<feature type="transmembrane region" description="Helical" evidence="1">
    <location>
        <begin position="27"/>
        <end position="46"/>
    </location>
</feature>
<organism evidence="2">
    <name type="scientific">Salmonella enterica I</name>
    <dbReference type="NCBI Taxonomy" id="59201"/>
    <lineage>
        <taxon>Bacteria</taxon>
        <taxon>Pseudomonadati</taxon>
        <taxon>Pseudomonadota</taxon>
        <taxon>Gammaproteobacteria</taxon>
        <taxon>Enterobacterales</taxon>
        <taxon>Enterobacteriaceae</taxon>
        <taxon>Salmonella</taxon>
    </lineage>
</organism>
<dbReference type="AlphaFoldDB" id="A0A076V6R5"/>
<gene>
    <name evidence="2" type="primary">S009</name>
</gene>
<evidence type="ECO:0000313" key="2">
    <source>
        <dbReference type="EMBL" id="AIK22109.1"/>
    </source>
</evidence>
<protein>
    <submittedName>
        <fullName evidence="2">S009</fullName>
    </submittedName>
</protein>
<evidence type="ECO:0000256" key="1">
    <source>
        <dbReference type="SAM" id="Phobius"/>
    </source>
</evidence>
<sequence>MKKALFSLFLIVSLFYSYKLLGLWSLIFFVVGVSLLASLKIGRRAYLISNSGSKTNTLSGRDLFADVTYNPATGSPMVSDVDVSGSFYGLNKKKGS</sequence>
<keyword evidence="1" id="KW-0812">Transmembrane</keyword>
<name>A0A076V6R5_SALET</name>
<accession>A0A076V6R5</accession>
<proteinExistence type="predicted"/>
<dbReference type="EMBL" id="AY963803">
    <property type="protein sequence ID" value="AIK22109.1"/>
    <property type="molecule type" value="Genomic_DNA"/>
</dbReference>
<keyword evidence="1" id="KW-1133">Transmembrane helix</keyword>
<keyword evidence="1" id="KW-0472">Membrane</keyword>
<reference evidence="2" key="1">
    <citation type="journal article" date="2015" name="J. Antimicrob. Chemother.">
        <title>The complete sequence of Salmonella genomic island SGI2.</title>
        <authorList>
            <person name="Hamidian M."/>
            <person name="Holt K.E."/>
            <person name="Hall R.M."/>
        </authorList>
    </citation>
    <scope>NUCLEOTIDE SEQUENCE</scope>
    <source>
        <strain evidence="2">SRC19</strain>
    </source>
</reference>